<keyword evidence="4" id="KW-1185">Reference proteome</keyword>
<feature type="chain" id="PRO_5046252558" description="IPT/TIG domain-containing protein" evidence="2">
    <location>
        <begin position="36"/>
        <end position="485"/>
    </location>
</feature>
<evidence type="ECO:0000313" key="4">
    <source>
        <dbReference type="Proteomes" id="UP001432222"/>
    </source>
</evidence>
<feature type="signal peptide" evidence="2">
    <location>
        <begin position="1"/>
        <end position="35"/>
    </location>
</feature>
<feature type="compositionally biased region" description="Pro residues" evidence="1">
    <location>
        <begin position="245"/>
        <end position="262"/>
    </location>
</feature>
<proteinExistence type="predicted"/>
<dbReference type="RefSeq" id="WP_328958329.1">
    <property type="nucleotide sequence ID" value="NZ_CP108110.1"/>
</dbReference>
<feature type="region of interest" description="Disordered" evidence="1">
    <location>
        <begin position="412"/>
        <end position="485"/>
    </location>
</feature>
<keyword evidence="2" id="KW-0732">Signal</keyword>
<evidence type="ECO:0000256" key="1">
    <source>
        <dbReference type="SAM" id="MobiDB-lite"/>
    </source>
</evidence>
<evidence type="ECO:0000313" key="3">
    <source>
        <dbReference type="EMBL" id="WUQ87773.1"/>
    </source>
</evidence>
<reference evidence="3" key="1">
    <citation type="submission" date="2022-10" db="EMBL/GenBank/DDBJ databases">
        <title>The complete genomes of actinobacterial strains from the NBC collection.</title>
        <authorList>
            <person name="Joergensen T.S."/>
            <person name="Alvarez Arevalo M."/>
            <person name="Sterndorff E.B."/>
            <person name="Faurdal D."/>
            <person name="Vuksanovic O."/>
            <person name="Mourched A.-S."/>
            <person name="Charusanti P."/>
            <person name="Shaw S."/>
            <person name="Blin K."/>
            <person name="Weber T."/>
        </authorList>
    </citation>
    <scope>NUCLEOTIDE SEQUENCE</scope>
    <source>
        <strain evidence="3">NBC_00222</strain>
    </source>
</reference>
<gene>
    <name evidence="3" type="ORF">OHA16_35205</name>
</gene>
<evidence type="ECO:0008006" key="5">
    <source>
        <dbReference type="Google" id="ProtNLM"/>
    </source>
</evidence>
<protein>
    <recommendedName>
        <fullName evidence="5">IPT/TIG domain-containing protein</fullName>
    </recommendedName>
</protein>
<dbReference type="EMBL" id="CP108110">
    <property type="protein sequence ID" value="WUQ87773.1"/>
    <property type="molecule type" value="Genomic_DNA"/>
</dbReference>
<feature type="compositionally biased region" description="Acidic residues" evidence="1">
    <location>
        <begin position="473"/>
        <end position="485"/>
    </location>
</feature>
<organism evidence="3 4">
    <name type="scientific">Kitasatospora purpeofusca</name>
    <dbReference type="NCBI Taxonomy" id="67352"/>
    <lineage>
        <taxon>Bacteria</taxon>
        <taxon>Bacillati</taxon>
        <taxon>Actinomycetota</taxon>
        <taxon>Actinomycetes</taxon>
        <taxon>Kitasatosporales</taxon>
        <taxon>Streptomycetaceae</taxon>
        <taxon>Kitasatospora</taxon>
    </lineage>
</organism>
<feature type="compositionally biased region" description="Low complexity" evidence="1">
    <location>
        <begin position="450"/>
        <end position="463"/>
    </location>
</feature>
<dbReference type="Proteomes" id="UP001432222">
    <property type="component" value="Chromosome"/>
</dbReference>
<feature type="region of interest" description="Disordered" evidence="1">
    <location>
        <begin position="238"/>
        <end position="262"/>
    </location>
</feature>
<feature type="compositionally biased region" description="Basic and acidic residues" evidence="1">
    <location>
        <begin position="432"/>
        <end position="447"/>
    </location>
</feature>
<sequence>MSAGSGRAVGRALTSVLLGAVVAVLCALLAPTAWAEDAMKLSPDHGPPGTRVTVDGTGFTRCLPGPKSPSATVRLLWDTTPAGTAPLDANGRFHGFVDVPANAEPGPHLVRATCPILRSPVSPEPDAPAPGAPGLVANVVTVSKDFVVDPDTPQSLALTPASGPAGRPFTARGTGFACPAGEPVVLRREQREPVRVQPSDGAFEQSVTVPADAAPGPHQVEAYCGTAEEGRATATFTVDRGGSVGPPPDPTDVSPTPGPTPGPVLRAQPGGARPGQQVVLTGTGFACGGAEAELTWNGVVWEHAGTGTGDGFVVTTRIADDARPGHYRLRAVCPDRPEMAGSTDFEVLAADVGPDPGGGDAGGGDAAPTALVVGSTAGGAVVLAALAGTYVLGRRRGPHWASAHVAVAPVAGEPPRPLVTETDDPAGPGRTVRLESREDPGTHRVEETPDGGTPDGETPGGRTPDAEFRAEEITDEEGEATEEEP</sequence>
<name>A0ABZ1U9K2_9ACTN</name>
<accession>A0ABZ1U9K2</accession>
<evidence type="ECO:0000256" key="2">
    <source>
        <dbReference type="SAM" id="SignalP"/>
    </source>
</evidence>